<evidence type="ECO:0008006" key="8">
    <source>
        <dbReference type="Google" id="ProtNLM"/>
    </source>
</evidence>
<name>A0A164T8X6_9CRUS</name>
<dbReference type="Gene3D" id="1.10.443.10">
    <property type="entry name" value="Intergrase catalytic core"/>
    <property type="match status" value="1"/>
</dbReference>
<keyword evidence="7" id="KW-1185">Reference proteome</keyword>
<evidence type="ECO:0000259" key="4">
    <source>
        <dbReference type="PROSITE" id="PS50878"/>
    </source>
</evidence>
<comment type="caution">
    <text evidence="6">The sequence shown here is derived from an EMBL/GenBank/DDBJ whole genome shotgun (WGS) entry which is preliminary data.</text>
</comment>
<dbReference type="InterPro" id="IPR000477">
    <property type="entry name" value="RT_dom"/>
</dbReference>
<dbReference type="PROSITE" id="PS51898">
    <property type="entry name" value="TYR_RECOMBINASE"/>
    <property type="match status" value="1"/>
</dbReference>
<dbReference type="CDD" id="cd09275">
    <property type="entry name" value="RNase_HI_RT_DIRS1"/>
    <property type="match status" value="1"/>
</dbReference>
<feature type="region of interest" description="Disordered" evidence="3">
    <location>
        <begin position="396"/>
        <end position="431"/>
    </location>
</feature>
<evidence type="ECO:0000259" key="5">
    <source>
        <dbReference type="PROSITE" id="PS51898"/>
    </source>
</evidence>
<evidence type="ECO:0000313" key="7">
    <source>
        <dbReference type="Proteomes" id="UP000076858"/>
    </source>
</evidence>
<dbReference type="SUPFAM" id="SSF56672">
    <property type="entry name" value="DNA/RNA polymerases"/>
    <property type="match status" value="1"/>
</dbReference>
<dbReference type="STRING" id="35525.A0A164T8X6"/>
<evidence type="ECO:0000256" key="1">
    <source>
        <dbReference type="ARBA" id="ARBA00023125"/>
    </source>
</evidence>
<sequence>MSRRILHSSRQGAYAQSVDSRTIGYLDEMDQFLNVVESEEEQVDDEGLEDGQWSDGEAEQNLRDKALRSLGRDISPSSQRSTYNRYNYLRRSQQSVEPKEIRPERERSRSPVRRSRRLLGLAAVGIQARPTFTRPRLLKEPSSVPTSAIETPQCPAEALNTTEPPPRPIDPPVRLDPNEQPNRLAQYMQVRDSLTRTTLPSQGAGAKKLAEDARNVVSEEISLGLASWMTKGISTADSKDIQQEFKVSFENEKFSLNPPAIDEWAARRLKDKSMQKTVEAAEKIWLTTQFKVMDIAPPLLHILNHVAAFPGISPENPLLLATEAALAQWARAFNHVTRRRRQNVLKCAAPRSEHLLDAEDSFNNEEGTKWLFGPAFLAAMLKEANQELTLNQIEAAQAGSSGSQSRGRGGGRNNRGGRTRPEKGFRSKRGERGSRYVLESSSLNFFLEHPPHVIGGRVSYFASNWAVLSNNPWINQVVVEGAWLDFWSTPCQNFIPAEVAMSLEMQAVCDKEVEDLLEKQAISEVVDSSWGFVSSLFVIPKKSGGFRPIVNLKPLNQFVRYEHFKMEGLETVKNLVRKGDWFTKLDLKDAYLTIPIAKPHQKYLRFKWKNRLFQFSCLAFGLCSAPRIFTKILRAVAAFVRERGLRLVIYLDDILLMNEIKDILRSEVEWVVQLLESLGFLINWEKSVTTPSQTIEYLGVIINSNTFSFALPPAKVSRIQKQCSGALSNQFVTLRELSSILGSLAWAIISVPFAQAHYRSLQKFFIENSKRSNHSLAFKCILSSQARKDLIWWSSCLKEVNGKIFSPLEPDLTIHSDASLNRWGACSNGVATGGPWSSELGWHINVLELKAAANALKSFANYLNGIVIRIFLDNHTAVCYLNKFGGTKSRQLTTLAIEIAEWCEARNIQIQAVYIPGKLNVVADHESRVANDSSDWMLSPSLFKRICELWPIRTDLFANAWNAQTPDFVSWKPQPGARAVDAFTCNWRNERTVHSHHGMPSMAKSTMVSPYIRVSVRHTKNLTTRPPIADLSIRKSASARGGQPYASRLETIRIGLESKGFSGNTVKVLLAGSRTSTLSTYESAWRNWNNWCAGEHHDPMSNDLTVMLDFLTTLHMEGKSYSTVNIHRSMLSMTLNPIDSVAIGQHPLVIRFMKGCYNENPPRPKYSSIWDVEVVFSYMRHAGNNLSLDLSSLTKKLATLLAVSTLLRVSEIASLDKHTLEFSSSGAKIALSKPRKAQTSGPLRWVSIAKYANNLICPVDCLRAYVYFTDINRTEANQQHLLISLIQPFGSVSGNTVARWIKEYLSDAGIDTSIFSAHSTRGAAASEAARSGISIDAILRAGDWSNETTFAKYYNREITL</sequence>
<feature type="region of interest" description="Disordered" evidence="3">
    <location>
        <begin position="69"/>
        <end position="114"/>
    </location>
</feature>
<dbReference type="CDD" id="cd03714">
    <property type="entry name" value="RT_DIRS1"/>
    <property type="match status" value="1"/>
</dbReference>
<dbReference type="InterPro" id="IPR010998">
    <property type="entry name" value="Integrase_recombinase_N"/>
</dbReference>
<keyword evidence="1" id="KW-0238">DNA-binding</keyword>
<dbReference type="InterPro" id="IPR043502">
    <property type="entry name" value="DNA/RNA_pol_sf"/>
</dbReference>
<dbReference type="GO" id="GO:0015074">
    <property type="term" value="P:DNA integration"/>
    <property type="evidence" value="ECO:0007669"/>
    <property type="project" value="InterPro"/>
</dbReference>
<dbReference type="InterPro" id="IPR052055">
    <property type="entry name" value="Hepadnavirus_pol/RT"/>
</dbReference>
<dbReference type="InterPro" id="IPR002104">
    <property type="entry name" value="Integrase_catalytic"/>
</dbReference>
<accession>A0A164T8X6</accession>
<organism evidence="6 7">
    <name type="scientific">Daphnia magna</name>
    <dbReference type="NCBI Taxonomy" id="35525"/>
    <lineage>
        <taxon>Eukaryota</taxon>
        <taxon>Metazoa</taxon>
        <taxon>Ecdysozoa</taxon>
        <taxon>Arthropoda</taxon>
        <taxon>Crustacea</taxon>
        <taxon>Branchiopoda</taxon>
        <taxon>Diplostraca</taxon>
        <taxon>Cladocera</taxon>
        <taxon>Anomopoda</taxon>
        <taxon>Daphniidae</taxon>
        <taxon>Daphnia</taxon>
    </lineage>
</organism>
<dbReference type="EMBL" id="LRGB01001863">
    <property type="protein sequence ID" value="KZS10273.1"/>
    <property type="molecule type" value="Genomic_DNA"/>
</dbReference>
<dbReference type="PROSITE" id="PS50878">
    <property type="entry name" value="RT_POL"/>
    <property type="match status" value="1"/>
</dbReference>
<dbReference type="Proteomes" id="UP000076858">
    <property type="component" value="Unassembled WGS sequence"/>
</dbReference>
<feature type="compositionally biased region" description="Basic and acidic residues" evidence="3">
    <location>
        <begin position="97"/>
        <end position="109"/>
    </location>
</feature>
<keyword evidence="2" id="KW-0233">DNA recombination</keyword>
<dbReference type="OrthoDB" id="6380429at2759"/>
<dbReference type="InterPro" id="IPR013762">
    <property type="entry name" value="Integrase-like_cat_sf"/>
</dbReference>
<dbReference type="Gene3D" id="3.10.10.10">
    <property type="entry name" value="HIV Type 1 Reverse Transcriptase, subunit A, domain 1"/>
    <property type="match status" value="1"/>
</dbReference>
<evidence type="ECO:0000256" key="3">
    <source>
        <dbReference type="SAM" id="MobiDB-lite"/>
    </source>
</evidence>
<reference evidence="6 7" key="1">
    <citation type="submission" date="2016-03" db="EMBL/GenBank/DDBJ databases">
        <title>EvidentialGene: Evidence-directed Construction of Genes on Genomes.</title>
        <authorList>
            <person name="Gilbert D.G."/>
            <person name="Choi J.-H."/>
            <person name="Mockaitis K."/>
            <person name="Colbourne J."/>
            <person name="Pfrender M."/>
        </authorList>
    </citation>
    <scope>NUCLEOTIDE SEQUENCE [LARGE SCALE GENOMIC DNA]</scope>
    <source>
        <strain evidence="6 7">Xinb3</strain>
        <tissue evidence="6">Complete organism</tissue>
    </source>
</reference>
<dbReference type="PANTHER" id="PTHR33050:SF7">
    <property type="entry name" value="RIBONUCLEASE H"/>
    <property type="match status" value="1"/>
</dbReference>
<feature type="domain" description="Tyr recombinase" evidence="5">
    <location>
        <begin position="1162"/>
        <end position="1360"/>
    </location>
</feature>
<dbReference type="InterPro" id="IPR043128">
    <property type="entry name" value="Rev_trsase/Diguanyl_cyclase"/>
</dbReference>
<feature type="compositionally biased region" description="Basic and acidic residues" evidence="3">
    <location>
        <begin position="419"/>
        <end position="431"/>
    </location>
</feature>
<dbReference type="SUPFAM" id="SSF47823">
    <property type="entry name" value="lambda integrase-like, N-terminal domain"/>
    <property type="match status" value="1"/>
</dbReference>
<evidence type="ECO:0000256" key="2">
    <source>
        <dbReference type="ARBA" id="ARBA00023172"/>
    </source>
</evidence>
<dbReference type="Gene3D" id="3.30.70.270">
    <property type="match status" value="1"/>
</dbReference>
<dbReference type="GO" id="GO:0006310">
    <property type="term" value="P:DNA recombination"/>
    <property type="evidence" value="ECO:0007669"/>
    <property type="project" value="UniProtKB-KW"/>
</dbReference>
<dbReference type="Pfam" id="PF00078">
    <property type="entry name" value="RVT_1"/>
    <property type="match status" value="1"/>
</dbReference>
<gene>
    <name evidence="6" type="ORF">APZ42_025283</name>
</gene>
<dbReference type="Pfam" id="PF00589">
    <property type="entry name" value="Phage_integrase"/>
    <property type="match status" value="1"/>
</dbReference>
<dbReference type="GO" id="GO:0003677">
    <property type="term" value="F:DNA binding"/>
    <property type="evidence" value="ECO:0007669"/>
    <property type="project" value="UniProtKB-KW"/>
</dbReference>
<feature type="compositionally biased region" description="Polar residues" evidence="3">
    <location>
        <begin position="75"/>
        <end position="96"/>
    </location>
</feature>
<protein>
    <recommendedName>
        <fullName evidence="8">Reverse transcriptase domain-containing protein</fullName>
    </recommendedName>
</protein>
<feature type="region of interest" description="Disordered" evidence="3">
    <location>
        <begin position="158"/>
        <end position="179"/>
    </location>
</feature>
<proteinExistence type="predicted"/>
<dbReference type="Gene3D" id="1.10.150.130">
    <property type="match status" value="1"/>
</dbReference>
<dbReference type="SUPFAM" id="SSF56349">
    <property type="entry name" value="DNA breaking-rejoining enzymes"/>
    <property type="match status" value="1"/>
</dbReference>
<evidence type="ECO:0000313" key="6">
    <source>
        <dbReference type="EMBL" id="KZS10273.1"/>
    </source>
</evidence>
<feature type="domain" description="Reverse transcriptase" evidence="4">
    <location>
        <begin position="520"/>
        <end position="702"/>
    </location>
</feature>
<feature type="compositionally biased region" description="Low complexity" evidence="3">
    <location>
        <begin position="396"/>
        <end position="406"/>
    </location>
</feature>
<dbReference type="PANTHER" id="PTHR33050">
    <property type="entry name" value="REVERSE TRANSCRIPTASE DOMAIN-CONTAINING PROTEIN"/>
    <property type="match status" value="1"/>
</dbReference>
<dbReference type="GO" id="GO:0071897">
    <property type="term" value="P:DNA biosynthetic process"/>
    <property type="evidence" value="ECO:0007669"/>
    <property type="project" value="UniProtKB-ARBA"/>
</dbReference>
<dbReference type="InterPro" id="IPR011010">
    <property type="entry name" value="DNA_brk_join_enz"/>
</dbReference>